<sequence length="549" mass="60912">MPLPARLQALFRRRSDPRTLISTHSERLVVLLSILLVCLLGLPLWWTTTRVYRADLPTDEIARFTPKDPLRIPFAFHIDDSADSLLPSGSLAAIEQGAARLIDKQRVPYARGEWPVRYEAVVLQGPAPDIPGHYTLKARRAPSSKTRVSVEISVDRIATVSIPSKVPAMSVLEDLISAIVAKEERELRRTTSGLSNQKPRATADRALKYSPEYAVTFTLLNEDPVNGVTVDWDIESAISTYIQPFIDSLHPVTKLSVTSQVLHDAGPPPFKPVKTSNQTLLSPSMLAHFVNSPSWNLASTDPVSPMLNFILYVPSLESQPVYITRENNRLHTNAFLVSQWGGVAIANLPAETKAGSHIVLSSSDMQGYMGAFISQLRELIGIRRYTPLDESPEGTIEKIRVHQATLTGISTWEQDALLRQWLVSTRLTAISTLQSLSRLVESMQNMVVMDEIKTKVDGAIQELTSIQDALSSSTDHLKACKHATNASVLAESAFFDPSMVSLLYFPDQHKYAIYLPFFLPAVMPLITALKRVIKERKSRKAVSTESKSE</sequence>
<evidence type="ECO:0000256" key="8">
    <source>
        <dbReference type="ARBA" id="ARBA00023136"/>
    </source>
</evidence>
<evidence type="ECO:0000313" key="12">
    <source>
        <dbReference type="Proteomes" id="UP001149813"/>
    </source>
</evidence>
<dbReference type="GO" id="GO:0006506">
    <property type="term" value="P:GPI anchor biosynthetic process"/>
    <property type="evidence" value="ECO:0007669"/>
    <property type="project" value="UniProtKB-KW"/>
</dbReference>
<feature type="transmembrane region" description="Helical" evidence="10">
    <location>
        <begin position="28"/>
        <end position="46"/>
    </location>
</feature>
<comment type="similarity">
    <text evidence="3">Belongs to the PIGS family.</text>
</comment>
<evidence type="ECO:0000256" key="4">
    <source>
        <dbReference type="ARBA" id="ARBA00022502"/>
    </source>
</evidence>
<keyword evidence="6" id="KW-0256">Endoplasmic reticulum</keyword>
<evidence type="ECO:0000313" key="11">
    <source>
        <dbReference type="EMBL" id="KAJ1723442.1"/>
    </source>
</evidence>
<dbReference type="AlphaFoldDB" id="A0A9W7Y2N9"/>
<keyword evidence="8 10" id="KW-0472">Membrane</keyword>
<evidence type="ECO:0000256" key="5">
    <source>
        <dbReference type="ARBA" id="ARBA00022692"/>
    </source>
</evidence>
<dbReference type="EMBL" id="JANBOJ010000066">
    <property type="protein sequence ID" value="KAJ1723442.1"/>
    <property type="molecule type" value="Genomic_DNA"/>
</dbReference>
<evidence type="ECO:0000256" key="9">
    <source>
        <dbReference type="ARBA" id="ARBA00023180"/>
    </source>
</evidence>
<evidence type="ECO:0000256" key="7">
    <source>
        <dbReference type="ARBA" id="ARBA00022989"/>
    </source>
</evidence>
<keyword evidence="7 10" id="KW-1133">Transmembrane helix</keyword>
<evidence type="ECO:0000256" key="10">
    <source>
        <dbReference type="SAM" id="Phobius"/>
    </source>
</evidence>
<dbReference type="GO" id="GO:0042765">
    <property type="term" value="C:GPI-anchor transamidase complex"/>
    <property type="evidence" value="ECO:0007669"/>
    <property type="project" value="InterPro"/>
</dbReference>
<dbReference type="OrthoDB" id="28748at2759"/>
<keyword evidence="4" id="KW-0337">GPI-anchor biosynthesis</keyword>
<accession>A0A9W7Y2N9</accession>
<keyword evidence="5 10" id="KW-0812">Transmembrane</keyword>
<proteinExistence type="inferred from homology"/>
<comment type="subcellular location">
    <subcellularLocation>
        <location evidence="1">Endoplasmic reticulum membrane</location>
        <topology evidence="1">Multi-pass membrane protein</topology>
    </subcellularLocation>
</comment>
<dbReference type="PANTHER" id="PTHR21072">
    <property type="entry name" value="GPI TRANSAMIDASE COMPONENT PIG-S"/>
    <property type="match status" value="1"/>
</dbReference>
<dbReference type="GO" id="GO:0016255">
    <property type="term" value="P:attachment of GPI anchor to protein"/>
    <property type="evidence" value="ECO:0007669"/>
    <property type="project" value="InterPro"/>
</dbReference>
<protein>
    <submittedName>
        <fullName evidence="11">GPI transamidase component</fullName>
    </submittedName>
</protein>
<evidence type="ECO:0000256" key="1">
    <source>
        <dbReference type="ARBA" id="ARBA00004477"/>
    </source>
</evidence>
<keyword evidence="9" id="KW-0325">Glycoprotein</keyword>
<comment type="pathway">
    <text evidence="2">Glycolipid biosynthesis; glycosylphosphatidylinositol-anchor biosynthesis.</text>
</comment>
<keyword evidence="12" id="KW-1185">Reference proteome</keyword>
<evidence type="ECO:0000256" key="3">
    <source>
        <dbReference type="ARBA" id="ARBA00005316"/>
    </source>
</evidence>
<gene>
    <name evidence="11" type="primary">GPI17</name>
    <name evidence="11" type="ORF">LPJ53_002197</name>
</gene>
<organism evidence="11 12">
    <name type="scientific">Coemansia erecta</name>
    <dbReference type="NCBI Taxonomy" id="147472"/>
    <lineage>
        <taxon>Eukaryota</taxon>
        <taxon>Fungi</taxon>
        <taxon>Fungi incertae sedis</taxon>
        <taxon>Zoopagomycota</taxon>
        <taxon>Kickxellomycotina</taxon>
        <taxon>Kickxellomycetes</taxon>
        <taxon>Kickxellales</taxon>
        <taxon>Kickxellaceae</taxon>
        <taxon>Coemansia</taxon>
    </lineage>
</organism>
<dbReference type="Pfam" id="PF10510">
    <property type="entry name" value="PIG-S"/>
    <property type="match status" value="1"/>
</dbReference>
<dbReference type="PANTHER" id="PTHR21072:SF13">
    <property type="entry name" value="GPI TRANSAMIDASE COMPONENT PIG-S"/>
    <property type="match status" value="1"/>
</dbReference>
<dbReference type="InterPro" id="IPR019540">
    <property type="entry name" value="PtdIno-glycan_biosynth_class_S"/>
</dbReference>
<dbReference type="Proteomes" id="UP001149813">
    <property type="component" value="Unassembled WGS sequence"/>
</dbReference>
<evidence type="ECO:0000256" key="2">
    <source>
        <dbReference type="ARBA" id="ARBA00004687"/>
    </source>
</evidence>
<evidence type="ECO:0000256" key="6">
    <source>
        <dbReference type="ARBA" id="ARBA00022824"/>
    </source>
</evidence>
<name>A0A9W7Y2N9_9FUNG</name>
<reference evidence="11" key="1">
    <citation type="submission" date="2022-07" db="EMBL/GenBank/DDBJ databases">
        <title>Phylogenomic reconstructions and comparative analyses of Kickxellomycotina fungi.</title>
        <authorList>
            <person name="Reynolds N.K."/>
            <person name="Stajich J.E."/>
            <person name="Barry K."/>
            <person name="Grigoriev I.V."/>
            <person name="Crous P."/>
            <person name="Smith M.E."/>
        </authorList>
    </citation>
    <scope>NUCLEOTIDE SEQUENCE</scope>
    <source>
        <strain evidence="11">NBRC 32514</strain>
    </source>
</reference>
<feature type="transmembrane region" description="Helical" evidence="10">
    <location>
        <begin position="511"/>
        <end position="529"/>
    </location>
</feature>
<comment type="caution">
    <text evidence="11">The sequence shown here is derived from an EMBL/GenBank/DDBJ whole genome shotgun (WGS) entry which is preliminary data.</text>
</comment>